<gene>
    <name evidence="6" type="ORF">Tcan_10783</name>
</gene>
<dbReference type="OrthoDB" id="5874973at2759"/>
<dbReference type="Proteomes" id="UP000031036">
    <property type="component" value="Unassembled WGS sequence"/>
</dbReference>
<accession>A0A0B2UYP3</accession>
<dbReference type="PANTHER" id="PTHR12479">
    <property type="entry name" value="LYSOSOMAL-ASSOCIATED TRANSMEMBRANE PROTEIN"/>
    <property type="match status" value="1"/>
</dbReference>
<evidence type="ECO:0000256" key="4">
    <source>
        <dbReference type="ARBA" id="ARBA00023136"/>
    </source>
</evidence>
<dbReference type="AlphaFoldDB" id="A0A0B2UYP3"/>
<keyword evidence="7" id="KW-1185">Reference proteome</keyword>
<feature type="transmembrane region" description="Helical" evidence="5">
    <location>
        <begin position="42"/>
        <end position="60"/>
    </location>
</feature>
<evidence type="ECO:0000313" key="7">
    <source>
        <dbReference type="Proteomes" id="UP000031036"/>
    </source>
</evidence>
<dbReference type="GO" id="GO:0012505">
    <property type="term" value="C:endomembrane system"/>
    <property type="evidence" value="ECO:0007669"/>
    <property type="project" value="UniProtKB-SubCell"/>
</dbReference>
<reference evidence="6 7" key="1">
    <citation type="submission" date="2014-11" db="EMBL/GenBank/DDBJ databases">
        <title>Genetic blueprint of the zoonotic pathogen Toxocara canis.</title>
        <authorList>
            <person name="Zhu X.-Q."/>
            <person name="Korhonen P.K."/>
            <person name="Cai H."/>
            <person name="Young N.D."/>
            <person name="Nejsum P."/>
            <person name="von Samson-Himmelstjerna G."/>
            <person name="Boag P.R."/>
            <person name="Tan P."/>
            <person name="Li Q."/>
            <person name="Min J."/>
            <person name="Yang Y."/>
            <person name="Wang X."/>
            <person name="Fang X."/>
            <person name="Hall R.S."/>
            <person name="Hofmann A."/>
            <person name="Sternberg P.W."/>
            <person name="Jex A.R."/>
            <person name="Gasser R.B."/>
        </authorList>
    </citation>
    <scope>NUCLEOTIDE SEQUENCE [LARGE SCALE GENOMIC DNA]</scope>
    <source>
        <strain evidence="6">PN_DK_2014</strain>
    </source>
</reference>
<dbReference type="EMBL" id="JPKZ01002986">
    <property type="protein sequence ID" value="KHN73980.1"/>
    <property type="molecule type" value="Genomic_DNA"/>
</dbReference>
<proteinExistence type="predicted"/>
<comment type="caution">
    <text evidence="6">The sequence shown here is derived from an EMBL/GenBank/DDBJ whole genome shotgun (WGS) entry which is preliminary data.</text>
</comment>
<protein>
    <submittedName>
        <fullName evidence="6">Uncharacterized protein</fullName>
    </submittedName>
</protein>
<keyword evidence="2 5" id="KW-0812">Transmembrane</keyword>
<name>A0A0B2UYP3_TOXCA</name>
<sequence length="191" mass="21307">MSNVDEHFSNPEITTIILPILPATSNFFCCCRRLHITSAAKIVSVISSLAYFVLVFAVTLGGNAAAVLNSILIALSVSACTIYGAFRWCKLCLIPFIMLQIILMFYAVISLLAAVYATFQRSSYLHKITGEMLTAGQLKISPKIVLLLTIYLLLVLILLIAYSIRIIWYDYQFIAAIDRFVSRTQKQTPEV</sequence>
<evidence type="ECO:0000256" key="2">
    <source>
        <dbReference type="ARBA" id="ARBA00022692"/>
    </source>
</evidence>
<dbReference type="GO" id="GO:0005765">
    <property type="term" value="C:lysosomal membrane"/>
    <property type="evidence" value="ECO:0007669"/>
    <property type="project" value="TreeGrafter"/>
</dbReference>
<feature type="transmembrane region" description="Helical" evidence="5">
    <location>
        <begin position="93"/>
        <end position="117"/>
    </location>
</feature>
<evidence type="ECO:0000256" key="5">
    <source>
        <dbReference type="SAM" id="Phobius"/>
    </source>
</evidence>
<feature type="transmembrane region" description="Helical" evidence="5">
    <location>
        <begin position="66"/>
        <end position="86"/>
    </location>
</feature>
<dbReference type="PANTHER" id="PTHR12479:SF10">
    <property type="entry name" value="LYSOSOMAL-ASSOCIATED TRANSMEMBRANE PROTEIN"/>
    <property type="match status" value="1"/>
</dbReference>
<organism evidence="6 7">
    <name type="scientific">Toxocara canis</name>
    <name type="common">Canine roundworm</name>
    <dbReference type="NCBI Taxonomy" id="6265"/>
    <lineage>
        <taxon>Eukaryota</taxon>
        <taxon>Metazoa</taxon>
        <taxon>Ecdysozoa</taxon>
        <taxon>Nematoda</taxon>
        <taxon>Chromadorea</taxon>
        <taxon>Rhabditida</taxon>
        <taxon>Spirurina</taxon>
        <taxon>Ascaridomorpha</taxon>
        <taxon>Ascaridoidea</taxon>
        <taxon>Toxocaridae</taxon>
        <taxon>Toxocara</taxon>
    </lineage>
</organism>
<dbReference type="OMA" id="ISTCYGA"/>
<dbReference type="InterPro" id="IPR051115">
    <property type="entry name" value="LAPTM_transporter"/>
</dbReference>
<evidence type="ECO:0000256" key="3">
    <source>
        <dbReference type="ARBA" id="ARBA00022989"/>
    </source>
</evidence>
<comment type="subcellular location">
    <subcellularLocation>
        <location evidence="1">Endomembrane system</location>
        <topology evidence="1">Multi-pass membrane protein</topology>
    </subcellularLocation>
</comment>
<evidence type="ECO:0000313" key="6">
    <source>
        <dbReference type="EMBL" id="KHN73980.1"/>
    </source>
</evidence>
<keyword evidence="4 5" id="KW-0472">Membrane</keyword>
<feature type="transmembrane region" description="Helical" evidence="5">
    <location>
        <begin position="144"/>
        <end position="164"/>
    </location>
</feature>
<evidence type="ECO:0000256" key="1">
    <source>
        <dbReference type="ARBA" id="ARBA00004127"/>
    </source>
</evidence>
<keyword evidence="3 5" id="KW-1133">Transmembrane helix</keyword>